<dbReference type="RefSeq" id="WP_301810353.1">
    <property type="nucleotide sequence ID" value="NZ_JAUJZH010000009.1"/>
</dbReference>
<dbReference type="Pfam" id="PF00583">
    <property type="entry name" value="Acetyltransf_1"/>
    <property type="match status" value="1"/>
</dbReference>
<evidence type="ECO:0000256" key="1">
    <source>
        <dbReference type="ARBA" id="ARBA00022679"/>
    </source>
</evidence>
<dbReference type="InterPro" id="IPR050832">
    <property type="entry name" value="Bact_Acetyltransf"/>
</dbReference>
<dbReference type="CDD" id="cd04301">
    <property type="entry name" value="NAT_SF"/>
    <property type="match status" value="1"/>
</dbReference>
<dbReference type="PROSITE" id="PS51186">
    <property type="entry name" value="GNAT"/>
    <property type="match status" value="1"/>
</dbReference>
<keyword evidence="1 4" id="KW-0808">Transferase</keyword>
<evidence type="ECO:0000313" key="4">
    <source>
        <dbReference type="EMBL" id="MDO1533576.1"/>
    </source>
</evidence>
<sequence>MSPLSPLASGVRIDSRLPGFHGEGIEEWRGIHVRPIEPEDFERERAFVDGLSPRTAYQRLMSARKPSDEELRRWTDIDRSREGAMVATVFVDGLERQVGVARYVIEGADEEAEIAIVIADDWQGQGLGVRLLTALIDLARQSGIRRLVGSTLSENRGMLALARRFGFTLSKEPGLAIITNLRLDLQAGPVRHRRAM</sequence>
<dbReference type="GO" id="GO:0016746">
    <property type="term" value="F:acyltransferase activity"/>
    <property type="evidence" value="ECO:0007669"/>
    <property type="project" value="UniProtKB-KW"/>
</dbReference>
<dbReference type="EMBL" id="JAUKVY010000009">
    <property type="protein sequence ID" value="MDO1533576.1"/>
    <property type="molecule type" value="Genomic_DNA"/>
</dbReference>
<dbReference type="Proteomes" id="UP001169027">
    <property type="component" value="Unassembled WGS sequence"/>
</dbReference>
<evidence type="ECO:0000256" key="2">
    <source>
        <dbReference type="ARBA" id="ARBA00023315"/>
    </source>
</evidence>
<protein>
    <submittedName>
        <fullName evidence="4">GNAT family N-acetyltransferase</fullName>
        <ecNumber evidence="4">2.3.1.-</ecNumber>
    </submittedName>
</protein>
<dbReference type="PANTHER" id="PTHR43877">
    <property type="entry name" value="AMINOALKYLPHOSPHONATE N-ACETYLTRANSFERASE-RELATED-RELATED"/>
    <property type="match status" value="1"/>
</dbReference>
<name>A0ABT8S3S8_9BURK</name>
<keyword evidence="5" id="KW-1185">Reference proteome</keyword>
<keyword evidence="2 4" id="KW-0012">Acyltransferase</keyword>
<dbReference type="EC" id="2.3.1.-" evidence="4"/>
<dbReference type="Gene3D" id="3.40.630.30">
    <property type="match status" value="1"/>
</dbReference>
<comment type="caution">
    <text evidence="4">The sequence shown here is derived from an EMBL/GenBank/DDBJ whole genome shotgun (WGS) entry which is preliminary data.</text>
</comment>
<proteinExistence type="predicted"/>
<accession>A0ABT8S3S8</accession>
<evidence type="ECO:0000313" key="5">
    <source>
        <dbReference type="Proteomes" id="UP001169027"/>
    </source>
</evidence>
<dbReference type="InterPro" id="IPR000182">
    <property type="entry name" value="GNAT_dom"/>
</dbReference>
<reference evidence="4" key="1">
    <citation type="submission" date="2023-06" db="EMBL/GenBank/DDBJ databases">
        <authorList>
            <person name="Jiang Y."/>
            <person name="Liu Q."/>
        </authorList>
    </citation>
    <scope>NUCLEOTIDE SEQUENCE</scope>
    <source>
        <strain evidence="4">CGMCC 1.12090</strain>
    </source>
</reference>
<dbReference type="SUPFAM" id="SSF55729">
    <property type="entry name" value="Acyl-CoA N-acyltransferases (Nat)"/>
    <property type="match status" value="1"/>
</dbReference>
<gene>
    <name evidence="4" type="ORF">Q2T77_14870</name>
</gene>
<evidence type="ECO:0000259" key="3">
    <source>
        <dbReference type="PROSITE" id="PS51186"/>
    </source>
</evidence>
<dbReference type="InterPro" id="IPR016181">
    <property type="entry name" value="Acyl_CoA_acyltransferase"/>
</dbReference>
<organism evidence="4 5">
    <name type="scientific">Variovorax ginsengisoli</name>
    <dbReference type="NCBI Taxonomy" id="363844"/>
    <lineage>
        <taxon>Bacteria</taxon>
        <taxon>Pseudomonadati</taxon>
        <taxon>Pseudomonadota</taxon>
        <taxon>Betaproteobacteria</taxon>
        <taxon>Burkholderiales</taxon>
        <taxon>Comamonadaceae</taxon>
        <taxon>Variovorax</taxon>
    </lineage>
</organism>
<feature type="domain" description="N-acetyltransferase" evidence="3">
    <location>
        <begin position="31"/>
        <end position="184"/>
    </location>
</feature>
<dbReference type="PANTHER" id="PTHR43877:SF1">
    <property type="entry name" value="ACETYLTRANSFERASE"/>
    <property type="match status" value="1"/>
</dbReference>